<sequence length="409" mass="43425">MALPSALLDDLATGMDALEDLYREFHRMPELSMEEHRTAERISEFLRGLGLAPFVCGGTGVVAELRNGDGPVLAYRADTDGLPIEEATGLPYASRATGTLPDGTETKVMHGCGHDTHIVTGLEIARLLATHREAWSGTVVFLFQPGEETAAGAAAMISDGLWDRVPTPEAAYGQHISPFTAGGVRLAVGTAMSMADSLRVTVHGRQAHGSQPENAIDPIVLGSHIVTRLQTVVSREIGGTDMAVVTVGTFHAGTKENIIPDRAELTLNIRTFEPEVREKVLAAVHRIIEGEAQASGAPAPTVEEMYRFPRCFNDEAEAEALLTAFRTELGEDAVGVAPPVTGSEDFGHFPDSLGIPGVYWFFGGYSAETVEKGIPGGNHSPFFGPDDVRTSLDTSVRAGLAALLTRAGA</sequence>
<dbReference type="Pfam" id="PF07687">
    <property type="entry name" value="M20_dimer"/>
    <property type="match status" value="1"/>
</dbReference>
<dbReference type="Gene3D" id="3.40.630.10">
    <property type="entry name" value="Zn peptidases"/>
    <property type="match status" value="1"/>
</dbReference>
<dbReference type="PIRSF" id="PIRSF005962">
    <property type="entry name" value="Pept_M20D_amidohydro"/>
    <property type="match status" value="1"/>
</dbReference>
<dbReference type="Gene3D" id="3.30.70.360">
    <property type="match status" value="1"/>
</dbReference>
<dbReference type="InterPro" id="IPR036264">
    <property type="entry name" value="Bact_exopeptidase_dim_dom"/>
</dbReference>
<evidence type="ECO:0000313" key="3">
    <source>
        <dbReference type="Proteomes" id="UP001500984"/>
    </source>
</evidence>
<accession>A0ABP5IT93</accession>
<dbReference type="EMBL" id="BAAAPZ010000017">
    <property type="protein sequence ID" value="GAA2104536.1"/>
    <property type="molecule type" value="Genomic_DNA"/>
</dbReference>
<dbReference type="InterPro" id="IPR002933">
    <property type="entry name" value="Peptidase_M20"/>
</dbReference>
<dbReference type="Pfam" id="PF01546">
    <property type="entry name" value="Peptidase_M20"/>
    <property type="match status" value="1"/>
</dbReference>
<dbReference type="Proteomes" id="UP001500984">
    <property type="component" value="Unassembled WGS sequence"/>
</dbReference>
<comment type="caution">
    <text evidence="2">The sequence shown here is derived from an EMBL/GenBank/DDBJ whole genome shotgun (WGS) entry which is preliminary data.</text>
</comment>
<keyword evidence="3" id="KW-1185">Reference proteome</keyword>
<protein>
    <submittedName>
        <fullName evidence="2">M20 family metallopeptidase</fullName>
    </submittedName>
</protein>
<gene>
    <name evidence="2" type="ORF">GCM10009823_29300</name>
</gene>
<feature type="domain" description="Peptidase M20 dimerisation" evidence="1">
    <location>
        <begin position="196"/>
        <end position="292"/>
    </location>
</feature>
<dbReference type="RefSeq" id="WP_344338067.1">
    <property type="nucleotide sequence ID" value="NZ_BAAAPZ010000017.1"/>
</dbReference>
<dbReference type="PANTHER" id="PTHR11014:SF63">
    <property type="entry name" value="METALLOPEPTIDASE, PUTATIVE (AFU_ORTHOLOGUE AFUA_6G09600)-RELATED"/>
    <property type="match status" value="1"/>
</dbReference>
<dbReference type="InterPro" id="IPR011650">
    <property type="entry name" value="Peptidase_M20_dimer"/>
</dbReference>
<dbReference type="SUPFAM" id="SSF53187">
    <property type="entry name" value="Zn-dependent exopeptidases"/>
    <property type="match status" value="1"/>
</dbReference>
<dbReference type="SUPFAM" id="SSF55031">
    <property type="entry name" value="Bacterial exopeptidase dimerisation domain"/>
    <property type="match status" value="1"/>
</dbReference>
<organism evidence="2 3">
    <name type="scientific">Brevibacterium salitolerans</name>
    <dbReference type="NCBI Taxonomy" id="1403566"/>
    <lineage>
        <taxon>Bacteria</taxon>
        <taxon>Bacillati</taxon>
        <taxon>Actinomycetota</taxon>
        <taxon>Actinomycetes</taxon>
        <taxon>Micrococcales</taxon>
        <taxon>Brevibacteriaceae</taxon>
        <taxon>Brevibacterium</taxon>
    </lineage>
</organism>
<dbReference type="PANTHER" id="PTHR11014">
    <property type="entry name" value="PEPTIDASE M20 FAMILY MEMBER"/>
    <property type="match status" value="1"/>
</dbReference>
<dbReference type="NCBIfam" id="TIGR01891">
    <property type="entry name" value="amidohydrolases"/>
    <property type="match status" value="1"/>
</dbReference>
<dbReference type="InterPro" id="IPR017439">
    <property type="entry name" value="Amidohydrolase"/>
</dbReference>
<evidence type="ECO:0000259" key="1">
    <source>
        <dbReference type="Pfam" id="PF07687"/>
    </source>
</evidence>
<name>A0ABP5IT93_9MICO</name>
<reference evidence="3" key="1">
    <citation type="journal article" date="2019" name="Int. J. Syst. Evol. Microbiol.">
        <title>The Global Catalogue of Microorganisms (GCM) 10K type strain sequencing project: providing services to taxonomists for standard genome sequencing and annotation.</title>
        <authorList>
            <consortium name="The Broad Institute Genomics Platform"/>
            <consortium name="The Broad Institute Genome Sequencing Center for Infectious Disease"/>
            <person name="Wu L."/>
            <person name="Ma J."/>
        </authorList>
    </citation>
    <scope>NUCLEOTIDE SEQUENCE [LARGE SCALE GENOMIC DNA]</scope>
    <source>
        <strain evidence="3">JCM 15900</strain>
    </source>
</reference>
<evidence type="ECO:0000313" key="2">
    <source>
        <dbReference type="EMBL" id="GAA2104536.1"/>
    </source>
</evidence>
<proteinExistence type="predicted"/>